<sequence length="356" mass="40979">MAFYKSRRNTSGKKKTSKSVKARTNNVEKNTDAKTSYVIESDSNDNEVPSEAVPYKQTLHAKKKSRKSVSFGTLSKDLQPESPEFSVLVSPPRDRDMVTDYTVDHSPIPPRKKASVKTQSPNKSRKSTSAALDKAKPETIKKTTVVKEDIVETSDDIRKVKRQYRDLLERYEDLKQIGIQDAEANFGEYKRNAEDRFKFSDDVINQLKGQIATLKKSKVNSEEERLIEKQREELEVLRSQVEHAESLQFSVDPKQDDLSLSLALYRELADLKIRHVESEEDMTVWECEQSGRNGDFRYLLRLEHEDPDTYHFEPILEKDTALLQILPAYLTEAISFSKNDAGVFFWKLFNSLQQDS</sequence>
<keyword evidence="5" id="KW-1185">Reference proteome</keyword>
<comment type="caution">
    <text evidence="4">The sequence shown here is derived from an EMBL/GenBank/DDBJ whole genome shotgun (WGS) entry which is preliminary data.</text>
</comment>
<evidence type="ECO:0000313" key="4">
    <source>
        <dbReference type="EMBL" id="KAK9760880.1"/>
    </source>
</evidence>
<evidence type="ECO:0000256" key="1">
    <source>
        <dbReference type="SAM" id="Coils"/>
    </source>
</evidence>
<dbReference type="InterPro" id="IPR020981">
    <property type="entry name" value="Csm1/Pcs1_C"/>
</dbReference>
<feature type="coiled-coil region" evidence="1">
    <location>
        <begin position="204"/>
        <end position="247"/>
    </location>
</feature>
<feature type="domain" description="Monopolin complex subunit Csm1/Pcs1 C-terminal" evidence="3">
    <location>
        <begin position="262"/>
        <end position="338"/>
    </location>
</feature>
<evidence type="ECO:0000259" key="3">
    <source>
        <dbReference type="Pfam" id="PF12539"/>
    </source>
</evidence>
<evidence type="ECO:0000256" key="2">
    <source>
        <dbReference type="SAM" id="MobiDB-lite"/>
    </source>
</evidence>
<feature type="region of interest" description="Disordered" evidence="2">
    <location>
        <begin position="1"/>
        <end position="136"/>
    </location>
</feature>
<dbReference type="InterPro" id="IPR040349">
    <property type="entry name" value="Csm1/Pcs1"/>
</dbReference>
<dbReference type="InterPro" id="IPR038608">
    <property type="entry name" value="Csm1/Pcs1_C_sf"/>
</dbReference>
<keyword evidence="1" id="KW-0175">Coiled coil</keyword>
<dbReference type="EMBL" id="JASJQH010001730">
    <property type="protein sequence ID" value="KAK9760880.1"/>
    <property type="molecule type" value="Genomic_DNA"/>
</dbReference>
<dbReference type="PANTHER" id="PTHR28006">
    <property type="entry name" value="MONOPOLIN COMPLEX SUBUNIT CSM1"/>
    <property type="match status" value="1"/>
</dbReference>
<reference evidence="4 5" key="1">
    <citation type="submission" date="2023-04" db="EMBL/GenBank/DDBJ databases">
        <title>Genome of Basidiobolus ranarum AG-B5.</title>
        <authorList>
            <person name="Stajich J.E."/>
            <person name="Carter-House D."/>
            <person name="Gryganskyi A."/>
        </authorList>
    </citation>
    <scope>NUCLEOTIDE SEQUENCE [LARGE SCALE GENOMIC DNA]</scope>
    <source>
        <strain evidence="4 5">AG-B5</strain>
    </source>
</reference>
<dbReference type="Proteomes" id="UP001479436">
    <property type="component" value="Unassembled WGS sequence"/>
</dbReference>
<dbReference type="Gene3D" id="3.90.1150.80">
    <property type="match status" value="1"/>
</dbReference>
<feature type="compositionally biased region" description="Basic residues" evidence="2">
    <location>
        <begin position="1"/>
        <end position="21"/>
    </location>
</feature>
<dbReference type="CDD" id="cd23787">
    <property type="entry name" value="RWD_CSM1"/>
    <property type="match status" value="1"/>
</dbReference>
<evidence type="ECO:0000313" key="5">
    <source>
        <dbReference type="Proteomes" id="UP001479436"/>
    </source>
</evidence>
<feature type="compositionally biased region" description="Polar residues" evidence="2">
    <location>
        <begin position="116"/>
        <end position="130"/>
    </location>
</feature>
<name>A0ABR2WH95_9FUNG</name>
<gene>
    <name evidence="4" type="ORF">K7432_014664</name>
</gene>
<organism evidence="4 5">
    <name type="scientific">Basidiobolus ranarum</name>
    <dbReference type="NCBI Taxonomy" id="34480"/>
    <lineage>
        <taxon>Eukaryota</taxon>
        <taxon>Fungi</taxon>
        <taxon>Fungi incertae sedis</taxon>
        <taxon>Zoopagomycota</taxon>
        <taxon>Entomophthoromycotina</taxon>
        <taxon>Basidiobolomycetes</taxon>
        <taxon>Basidiobolales</taxon>
        <taxon>Basidiobolaceae</taxon>
        <taxon>Basidiobolus</taxon>
    </lineage>
</organism>
<proteinExistence type="predicted"/>
<dbReference type="PANTHER" id="PTHR28006:SF1">
    <property type="entry name" value="MONOPOLIN COMPLEX SUBUNIT CSM1"/>
    <property type="match status" value="1"/>
</dbReference>
<protein>
    <recommendedName>
        <fullName evidence="3">Monopolin complex subunit Csm1/Pcs1 C-terminal domain-containing protein</fullName>
    </recommendedName>
</protein>
<feature type="coiled-coil region" evidence="1">
    <location>
        <begin position="150"/>
        <end position="177"/>
    </location>
</feature>
<dbReference type="Pfam" id="PF12539">
    <property type="entry name" value="Csm1"/>
    <property type="match status" value="1"/>
</dbReference>
<accession>A0ABR2WH95</accession>